<sequence length="39" mass="4403">MCVKGLRNISTIVLNVITSDDAFTKGRTSMTEFLLWKGR</sequence>
<proteinExistence type="predicted"/>
<organism evidence="1">
    <name type="scientific">Anguilla anguilla</name>
    <name type="common">European freshwater eel</name>
    <name type="synonym">Muraena anguilla</name>
    <dbReference type="NCBI Taxonomy" id="7936"/>
    <lineage>
        <taxon>Eukaryota</taxon>
        <taxon>Metazoa</taxon>
        <taxon>Chordata</taxon>
        <taxon>Craniata</taxon>
        <taxon>Vertebrata</taxon>
        <taxon>Euteleostomi</taxon>
        <taxon>Actinopterygii</taxon>
        <taxon>Neopterygii</taxon>
        <taxon>Teleostei</taxon>
        <taxon>Anguilliformes</taxon>
        <taxon>Anguillidae</taxon>
        <taxon>Anguilla</taxon>
    </lineage>
</organism>
<evidence type="ECO:0000313" key="1">
    <source>
        <dbReference type="EMBL" id="JAH70815.1"/>
    </source>
</evidence>
<dbReference type="EMBL" id="GBXM01037762">
    <property type="protein sequence ID" value="JAH70815.1"/>
    <property type="molecule type" value="Transcribed_RNA"/>
</dbReference>
<name>A0A0E9V063_ANGAN</name>
<accession>A0A0E9V063</accession>
<reference evidence="1" key="1">
    <citation type="submission" date="2014-11" db="EMBL/GenBank/DDBJ databases">
        <authorList>
            <person name="Amaro Gonzalez C."/>
        </authorList>
    </citation>
    <scope>NUCLEOTIDE SEQUENCE</scope>
</reference>
<dbReference type="AlphaFoldDB" id="A0A0E9V063"/>
<reference evidence="1" key="2">
    <citation type="journal article" date="2015" name="Fish Shellfish Immunol.">
        <title>Early steps in the European eel (Anguilla anguilla)-Vibrio vulnificus interaction in the gills: Role of the RtxA13 toxin.</title>
        <authorList>
            <person name="Callol A."/>
            <person name="Pajuelo D."/>
            <person name="Ebbesson L."/>
            <person name="Teles M."/>
            <person name="MacKenzie S."/>
            <person name="Amaro C."/>
        </authorList>
    </citation>
    <scope>NUCLEOTIDE SEQUENCE</scope>
</reference>
<protein>
    <submittedName>
        <fullName evidence="1">Uncharacterized protein</fullName>
    </submittedName>
</protein>